<protein>
    <submittedName>
        <fullName evidence="1">Uncharacterized protein</fullName>
    </submittedName>
</protein>
<proteinExistence type="predicted"/>
<dbReference type="EMBL" id="BRYB01003089">
    <property type="protein sequence ID" value="GMI30228.1"/>
    <property type="molecule type" value="Genomic_DNA"/>
</dbReference>
<organism evidence="1 2">
    <name type="scientific">Tetraparma gracilis</name>
    <dbReference type="NCBI Taxonomy" id="2962635"/>
    <lineage>
        <taxon>Eukaryota</taxon>
        <taxon>Sar</taxon>
        <taxon>Stramenopiles</taxon>
        <taxon>Ochrophyta</taxon>
        <taxon>Bolidophyceae</taxon>
        <taxon>Parmales</taxon>
        <taxon>Triparmaceae</taxon>
        <taxon>Tetraparma</taxon>
    </lineage>
</organism>
<sequence>ALSIFRARYPASTSPGTFYAISDSDAKRTYSAISAAYGETTTMSMFANSPAIMRADVSEIAPSAAIYKETYGEESARALLVRNPNLLFCTAEKASKAGGDAMALSYVIAATRGPQGLALQLLLLGLLLSPVVERVTGVHFGLEYSLIQNHVDSLK</sequence>
<accession>A0ABQ6MQN4</accession>
<keyword evidence="2" id="KW-1185">Reference proteome</keyword>
<dbReference type="Proteomes" id="UP001165060">
    <property type="component" value="Unassembled WGS sequence"/>
</dbReference>
<evidence type="ECO:0000313" key="1">
    <source>
        <dbReference type="EMBL" id="GMI30228.1"/>
    </source>
</evidence>
<comment type="caution">
    <text evidence="1">The sequence shown here is derived from an EMBL/GenBank/DDBJ whole genome shotgun (WGS) entry which is preliminary data.</text>
</comment>
<name>A0ABQ6MQN4_9STRA</name>
<reference evidence="1 2" key="1">
    <citation type="journal article" date="2023" name="Commun. Biol.">
        <title>Genome analysis of Parmales, the sister group of diatoms, reveals the evolutionary specialization of diatoms from phago-mixotrophs to photoautotrophs.</title>
        <authorList>
            <person name="Ban H."/>
            <person name="Sato S."/>
            <person name="Yoshikawa S."/>
            <person name="Yamada K."/>
            <person name="Nakamura Y."/>
            <person name="Ichinomiya M."/>
            <person name="Sato N."/>
            <person name="Blanc-Mathieu R."/>
            <person name="Endo H."/>
            <person name="Kuwata A."/>
            <person name="Ogata H."/>
        </authorList>
    </citation>
    <scope>NUCLEOTIDE SEQUENCE [LARGE SCALE GENOMIC DNA]</scope>
</reference>
<gene>
    <name evidence="1" type="ORF">TeGR_g12850</name>
</gene>
<feature type="non-terminal residue" evidence="1">
    <location>
        <position position="1"/>
    </location>
</feature>
<evidence type="ECO:0000313" key="2">
    <source>
        <dbReference type="Proteomes" id="UP001165060"/>
    </source>
</evidence>